<evidence type="ECO:0000256" key="8">
    <source>
        <dbReference type="ARBA" id="ARBA00022984"/>
    </source>
</evidence>
<sequence length="378" mass="40956">MQKNVAVLFGGISCENEISVITGVMAANLLDGERYAVHPVYIAQDGAFYTGKELLDTAAYAGDLREKFRPAAILGGKLYERKGRKLREVCKIDCALNCCHGARGEDGAVAGLLDLNRIPCASPGIAPSALFMDKGTAKLIARALNVPTAPWLRIAEEDFNKRGAFAVKCVEERLGYPVIVKPARQGSSIGVAVAEDRARLLLAIRAGFAYDTVLLAEKYFAERREINCAAYRRGEEIVLSPCEEPKTAHKFLTFADKYDGSGKGGRSEFPAKISRESAARVQGYTKLLYRRLGMVGVVRADFLLSGGEVYFNEMNTVPGALAWYLFSEKLTDFRAVLTALVEQGICSERARAEKKLLSGCGVLRGAAARGKAAKGGVR</sequence>
<dbReference type="GO" id="GO:0005737">
    <property type="term" value="C:cytoplasm"/>
    <property type="evidence" value="ECO:0007669"/>
    <property type="project" value="UniProtKB-SubCell"/>
</dbReference>
<dbReference type="Gene3D" id="3.40.50.20">
    <property type="match status" value="1"/>
</dbReference>
<evidence type="ECO:0000256" key="4">
    <source>
        <dbReference type="ARBA" id="ARBA00022598"/>
    </source>
</evidence>
<dbReference type="GO" id="GO:0008716">
    <property type="term" value="F:D-alanine-D-alanine ligase activity"/>
    <property type="evidence" value="ECO:0007669"/>
    <property type="project" value="UniProtKB-UniRule"/>
</dbReference>
<evidence type="ECO:0000259" key="12">
    <source>
        <dbReference type="PROSITE" id="PS50975"/>
    </source>
</evidence>
<comment type="subcellular location">
    <subcellularLocation>
        <location evidence="1 10">Cytoplasm</location>
    </subcellularLocation>
</comment>
<dbReference type="InterPro" id="IPR016185">
    <property type="entry name" value="PreATP-grasp_dom_sf"/>
</dbReference>
<dbReference type="AlphaFoldDB" id="A0A9D1VT37"/>
<comment type="function">
    <text evidence="10">Cell wall formation.</text>
</comment>
<dbReference type="PROSITE" id="PS00843">
    <property type="entry name" value="DALA_DALA_LIGASE_1"/>
    <property type="match status" value="1"/>
</dbReference>
<dbReference type="InterPro" id="IPR005905">
    <property type="entry name" value="D_ala_D_ala"/>
</dbReference>
<dbReference type="Proteomes" id="UP000824249">
    <property type="component" value="Unassembled WGS sequence"/>
</dbReference>
<dbReference type="Gene3D" id="3.30.1490.20">
    <property type="entry name" value="ATP-grasp fold, A domain"/>
    <property type="match status" value="1"/>
</dbReference>
<dbReference type="HAMAP" id="MF_00047">
    <property type="entry name" value="Dala_Dala_lig"/>
    <property type="match status" value="1"/>
</dbReference>
<name>A0A9D1VT37_9FIRM</name>
<dbReference type="EC" id="6.3.2.4" evidence="10"/>
<proteinExistence type="inferred from homology"/>
<dbReference type="InterPro" id="IPR013815">
    <property type="entry name" value="ATP_grasp_subdomain_1"/>
</dbReference>
<evidence type="ECO:0000256" key="1">
    <source>
        <dbReference type="ARBA" id="ARBA00004496"/>
    </source>
</evidence>
<gene>
    <name evidence="10" type="primary">ddl</name>
    <name evidence="13" type="ORF">H9737_01925</name>
</gene>
<evidence type="ECO:0000313" key="14">
    <source>
        <dbReference type="Proteomes" id="UP000824249"/>
    </source>
</evidence>
<evidence type="ECO:0000256" key="9">
    <source>
        <dbReference type="ARBA" id="ARBA00023316"/>
    </source>
</evidence>
<feature type="domain" description="ATP-grasp" evidence="12">
    <location>
        <begin position="138"/>
        <end position="342"/>
    </location>
</feature>
<dbReference type="GO" id="GO:0071555">
    <property type="term" value="P:cell wall organization"/>
    <property type="evidence" value="ECO:0007669"/>
    <property type="project" value="UniProtKB-KW"/>
</dbReference>
<accession>A0A9D1VT37</accession>
<comment type="catalytic activity">
    <reaction evidence="10">
        <text>2 D-alanine + ATP = D-alanyl-D-alanine + ADP + phosphate + H(+)</text>
        <dbReference type="Rhea" id="RHEA:11224"/>
        <dbReference type="ChEBI" id="CHEBI:15378"/>
        <dbReference type="ChEBI" id="CHEBI:30616"/>
        <dbReference type="ChEBI" id="CHEBI:43474"/>
        <dbReference type="ChEBI" id="CHEBI:57416"/>
        <dbReference type="ChEBI" id="CHEBI:57822"/>
        <dbReference type="ChEBI" id="CHEBI:456216"/>
        <dbReference type="EC" id="6.3.2.4"/>
    </reaction>
</comment>
<organism evidence="13 14">
    <name type="scientific">Candidatus Borkfalkia faecigallinarum</name>
    <dbReference type="NCBI Taxonomy" id="2838509"/>
    <lineage>
        <taxon>Bacteria</taxon>
        <taxon>Bacillati</taxon>
        <taxon>Bacillota</taxon>
        <taxon>Clostridia</taxon>
        <taxon>Christensenellales</taxon>
        <taxon>Christensenellaceae</taxon>
        <taxon>Candidatus Borkfalkia</taxon>
    </lineage>
</organism>
<comment type="pathway">
    <text evidence="10">Cell wall biogenesis; peptidoglycan biosynthesis.</text>
</comment>
<evidence type="ECO:0000256" key="5">
    <source>
        <dbReference type="ARBA" id="ARBA00022741"/>
    </source>
</evidence>
<dbReference type="Gene3D" id="3.30.470.20">
    <property type="entry name" value="ATP-grasp fold, B domain"/>
    <property type="match status" value="1"/>
</dbReference>
<dbReference type="GO" id="GO:0009252">
    <property type="term" value="P:peptidoglycan biosynthetic process"/>
    <property type="evidence" value="ECO:0007669"/>
    <property type="project" value="UniProtKB-UniRule"/>
</dbReference>
<dbReference type="Pfam" id="PF07478">
    <property type="entry name" value="Dala_Dala_lig_C"/>
    <property type="match status" value="1"/>
</dbReference>
<dbReference type="PANTHER" id="PTHR23132:SF23">
    <property type="entry name" value="D-ALANINE--D-ALANINE LIGASE B"/>
    <property type="match status" value="1"/>
</dbReference>
<dbReference type="InterPro" id="IPR000291">
    <property type="entry name" value="D-Ala_lig_Van_CS"/>
</dbReference>
<dbReference type="SUPFAM" id="SSF52440">
    <property type="entry name" value="PreATP-grasp domain"/>
    <property type="match status" value="1"/>
</dbReference>
<protein>
    <recommendedName>
        <fullName evidence="10">D-alanine--D-alanine ligase</fullName>
        <ecNumber evidence="10">6.3.2.4</ecNumber>
    </recommendedName>
    <alternativeName>
        <fullName evidence="10">D-Ala-D-Ala ligase</fullName>
    </alternativeName>
    <alternativeName>
        <fullName evidence="10">D-alanylalanine synthetase</fullName>
    </alternativeName>
</protein>
<reference evidence="13" key="2">
    <citation type="submission" date="2021-04" db="EMBL/GenBank/DDBJ databases">
        <authorList>
            <person name="Gilroy R."/>
        </authorList>
    </citation>
    <scope>NUCLEOTIDE SEQUENCE</scope>
    <source>
        <strain evidence="13">26628</strain>
    </source>
</reference>
<comment type="similarity">
    <text evidence="2 10">Belongs to the D-alanine--D-alanine ligase family.</text>
</comment>
<evidence type="ECO:0000313" key="13">
    <source>
        <dbReference type="EMBL" id="HIX46431.1"/>
    </source>
</evidence>
<evidence type="ECO:0000256" key="6">
    <source>
        <dbReference type="ARBA" id="ARBA00022840"/>
    </source>
</evidence>
<dbReference type="EMBL" id="DXFD01000031">
    <property type="protein sequence ID" value="HIX46431.1"/>
    <property type="molecule type" value="Genomic_DNA"/>
</dbReference>
<reference evidence="13" key="1">
    <citation type="journal article" date="2021" name="PeerJ">
        <title>Extensive microbial diversity within the chicken gut microbiome revealed by metagenomics and culture.</title>
        <authorList>
            <person name="Gilroy R."/>
            <person name="Ravi A."/>
            <person name="Getino M."/>
            <person name="Pursley I."/>
            <person name="Horton D.L."/>
            <person name="Alikhan N.F."/>
            <person name="Baker D."/>
            <person name="Gharbi K."/>
            <person name="Hall N."/>
            <person name="Watson M."/>
            <person name="Adriaenssens E.M."/>
            <person name="Foster-Nyarko E."/>
            <person name="Jarju S."/>
            <person name="Secka A."/>
            <person name="Antonio M."/>
            <person name="Oren A."/>
            <person name="Chaudhuri R.R."/>
            <person name="La Ragione R."/>
            <person name="Hildebrand F."/>
            <person name="Pallen M.J."/>
        </authorList>
    </citation>
    <scope>NUCLEOTIDE SEQUENCE</scope>
    <source>
        <strain evidence="13">26628</strain>
    </source>
</reference>
<keyword evidence="4 10" id="KW-0436">Ligase</keyword>
<evidence type="ECO:0000256" key="10">
    <source>
        <dbReference type="HAMAP-Rule" id="MF_00047"/>
    </source>
</evidence>
<dbReference type="GO" id="GO:0046872">
    <property type="term" value="F:metal ion binding"/>
    <property type="evidence" value="ECO:0007669"/>
    <property type="project" value="InterPro"/>
</dbReference>
<keyword evidence="6 11" id="KW-0067">ATP-binding</keyword>
<keyword evidence="8 10" id="KW-0573">Peptidoglycan synthesis</keyword>
<comment type="caution">
    <text evidence="13">The sequence shown here is derived from an EMBL/GenBank/DDBJ whole genome shotgun (WGS) entry which is preliminary data.</text>
</comment>
<dbReference type="PROSITE" id="PS00844">
    <property type="entry name" value="DALA_DALA_LIGASE_2"/>
    <property type="match status" value="1"/>
</dbReference>
<dbReference type="Pfam" id="PF01820">
    <property type="entry name" value="Dala_Dala_lig_N"/>
    <property type="match status" value="1"/>
</dbReference>
<evidence type="ECO:0000256" key="11">
    <source>
        <dbReference type="PROSITE-ProRule" id="PRU00409"/>
    </source>
</evidence>
<dbReference type="GO" id="GO:0005524">
    <property type="term" value="F:ATP binding"/>
    <property type="evidence" value="ECO:0007669"/>
    <property type="project" value="UniProtKB-UniRule"/>
</dbReference>
<keyword evidence="3 10" id="KW-0963">Cytoplasm</keyword>
<keyword evidence="7 10" id="KW-0133">Cell shape</keyword>
<dbReference type="PANTHER" id="PTHR23132">
    <property type="entry name" value="D-ALANINE--D-ALANINE LIGASE"/>
    <property type="match status" value="1"/>
</dbReference>
<keyword evidence="9 10" id="KW-0961">Cell wall biogenesis/degradation</keyword>
<keyword evidence="5 11" id="KW-0547">Nucleotide-binding</keyword>
<dbReference type="PROSITE" id="PS50975">
    <property type="entry name" value="ATP_GRASP"/>
    <property type="match status" value="1"/>
</dbReference>
<dbReference type="InterPro" id="IPR011095">
    <property type="entry name" value="Dala_Dala_lig_C"/>
</dbReference>
<dbReference type="InterPro" id="IPR011127">
    <property type="entry name" value="Dala_Dala_lig_N"/>
</dbReference>
<evidence type="ECO:0000256" key="2">
    <source>
        <dbReference type="ARBA" id="ARBA00010871"/>
    </source>
</evidence>
<dbReference type="GO" id="GO:0008360">
    <property type="term" value="P:regulation of cell shape"/>
    <property type="evidence" value="ECO:0007669"/>
    <property type="project" value="UniProtKB-KW"/>
</dbReference>
<evidence type="ECO:0000256" key="3">
    <source>
        <dbReference type="ARBA" id="ARBA00022490"/>
    </source>
</evidence>
<evidence type="ECO:0000256" key="7">
    <source>
        <dbReference type="ARBA" id="ARBA00022960"/>
    </source>
</evidence>
<dbReference type="InterPro" id="IPR011761">
    <property type="entry name" value="ATP-grasp"/>
</dbReference>
<dbReference type="SUPFAM" id="SSF56059">
    <property type="entry name" value="Glutathione synthetase ATP-binding domain-like"/>
    <property type="match status" value="1"/>
</dbReference>